<comment type="caution">
    <text evidence="5">The sequence shown here is derived from an EMBL/GenBank/DDBJ whole genome shotgun (WGS) entry which is preliminary data.</text>
</comment>
<evidence type="ECO:0000313" key="5">
    <source>
        <dbReference type="EMBL" id="OGC47869.1"/>
    </source>
</evidence>
<dbReference type="AlphaFoldDB" id="A0A1F4USH3"/>
<comment type="function">
    <text evidence="1">Involved in DNA recombination.</text>
</comment>
<dbReference type="STRING" id="1802617.A2886_03335"/>
<sequence length="348" mass="38559">MTPAQTLIVFALLLGGAVVAVIYFISSQLRSLKTDLGGKGSDPALLELLKDMRGSVDKSSESMDRRLKDQRDSMDRQNKILGERLDNAARVIGDVQKNLGGLEKFGRDVEDLAHVLKSPKLRGGLGEQLLYEILTNYLPKDLYQIQYKFRDGAVCDAVIFLDKGIIPVDSKFSMENFKMMVSADGDIDKAAAKKEFIKDVKKRIDEIADKYILPGEGTTDWAVMYIPSENSFYELTVNTPEVADYAQKRSVFLTSPNTFTYFVKTVMVAHRQNELAEHAGEILAALSGIRTEAAKFDTELGVLDGHIVRTSKAMDNVRGKFGKLFGKIEAVQALEGDEPGPQVPLLEE</sequence>
<dbReference type="PANTHER" id="PTHR30563:SF0">
    <property type="entry name" value="DNA RECOMBINATION PROTEIN RMUC"/>
    <property type="match status" value="1"/>
</dbReference>
<dbReference type="GO" id="GO:0006310">
    <property type="term" value="P:DNA recombination"/>
    <property type="evidence" value="ECO:0007669"/>
    <property type="project" value="UniProtKB-KW"/>
</dbReference>
<keyword evidence="3" id="KW-0175">Coiled coil</keyword>
<organism evidence="5 6">
    <name type="scientific">candidate division WWE3 bacterium RIFCSPHIGHO2_01_FULL_42_13</name>
    <dbReference type="NCBI Taxonomy" id="1802617"/>
    <lineage>
        <taxon>Bacteria</taxon>
        <taxon>Katanobacteria</taxon>
    </lineage>
</organism>
<evidence type="ECO:0000256" key="2">
    <source>
        <dbReference type="ARBA" id="ARBA00009840"/>
    </source>
</evidence>
<dbReference type="Proteomes" id="UP000176608">
    <property type="component" value="Unassembled WGS sequence"/>
</dbReference>
<reference evidence="5 6" key="1">
    <citation type="journal article" date="2016" name="Nat. Commun.">
        <title>Thousands of microbial genomes shed light on interconnected biogeochemical processes in an aquifer system.</title>
        <authorList>
            <person name="Anantharaman K."/>
            <person name="Brown C.T."/>
            <person name="Hug L.A."/>
            <person name="Sharon I."/>
            <person name="Castelle C.J."/>
            <person name="Probst A.J."/>
            <person name="Thomas B.C."/>
            <person name="Singh A."/>
            <person name="Wilkins M.J."/>
            <person name="Karaoz U."/>
            <person name="Brodie E.L."/>
            <person name="Williams K.H."/>
            <person name="Hubbard S.S."/>
            <person name="Banfield J.F."/>
        </authorList>
    </citation>
    <scope>NUCLEOTIDE SEQUENCE [LARGE SCALE GENOMIC DNA]</scope>
</reference>
<keyword evidence="4" id="KW-0233">DNA recombination</keyword>
<evidence type="ECO:0000256" key="4">
    <source>
        <dbReference type="ARBA" id="ARBA00023172"/>
    </source>
</evidence>
<evidence type="ECO:0000313" key="6">
    <source>
        <dbReference type="Proteomes" id="UP000176608"/>
    </source>
</evidence>
<dbReference type="Pfam" id="PF02646">
    <property type="entry name" value="RmuC"/>
    <property type="match status" value="1"/>
</dbReference>
<dbReference type="EMBL" id="MEVA01000002">
    <property type="protein sequence ID" value="OGC47869.1"/>
    <property type="molecule type" value="Genomic_DNA"/>
</dbReference>
<accession>A0A1F4USH3</accession>
<dbReference type="InterPro" id="IPR003798">
    <property type="entry name" value="DNA_recombination_RmuC"/>
</dbReference>
<evidence type="ECO:0008006" key="7">
    <source>
        <dbReference type="Google" id="ProtNLM"/>
    </source>
</evidence>
<comment type="similarity">
    <text evidence="2">Belongs to the RmuC family.</text>
</comment>
<name>A0A1F4USH3_UNCKA</name>
<evidence type="ECO:0000256" key="1">
    <source>
        <dbReference type="ARBA" id="ARBA00003416"/>
    </source>
</evidence>
<evidence type="ECO:0000256" key="3">
    <source>
        <dbReference type="ARBA" id="ARBA00023054"/>
    </source>
</evidence>
<proteinExistence type="inferred from homology"/>
<dbReference type="PANTHER" id="PTHR30563">
    <property type="entry name" value="DNA RECOMBINATION PROTEIN RMUC"/>
    <property type="match status" value="1"/>
</dbReference>
<protein>
    <recommendedName>
        <fullName evidence="7">DNA recombination protein RmuC</fullName>
    </recommendedName>
</protein>
<gene>
    <name evidence="5" type="ORF">A2886_03335</name>
</gene>